<name>A0A0C9X6D8_9AGAR</name>
<dbReference type="Proteomes" id="UP000054477">
    <property type="component" value="Unassembled WGS sequence"/>
</dbReference>
<proteinExistence type="predicted"/>
<reference evidence="3" key="2">
    <citation type="submission" date="2015-01" db="EMBL/GenBank/DDBJ databases">
        <title>Evolutionary Origins and Diversification of the Mycorrhizal Mutualists.</title>
        <authorList>
            <consortium name="DOE Joint Genome Institute"/>
            <consortium name="Mycorrhizal Genomics Consortium"/>
            <person name="Kohler A."/>
            <person name="Kuo A."/>
            <person name="Nagy L.G."/>
            <person name="Floudas D."/>
            <person name="Copeland A."/>
            <person name="Barry K.W."/>
            <person name="Cichocki N."/>
            <person name="Veneault-Fourrey C."/>
            <person name="LaButti K."/>
            <person name="Lindquist E.A."/>
            <person name="Lipzen A."/>
            <person name="Lundell T."/>
            <person name="Morin E."/>
            <person name="Murat C."/>
            <person name="Riley R."/>
            <person name="Ohm R."/>
            <person name="Sun H."/>
            <person name="Tunlid A."/>
            <person name="Henrissat B."/>
            <person name="Grigoriev I.V."/>
            <person name="Hibbett D.S."/>
            <person name="Martin F."/>
        </authorList>
    </citation>
    <scope>NUCLEOTIDE SEQUENCE [LARGE SCALE GENOMIC DNA]</scope>
    <source>
        <strain evidence="3">LaAM-08-1</strain>
    </source>
</reference>
<gene>
    <name evidence="2" type="ORF">K443DRAFT_685536</name>
</gene>
<organism evidence="2 3">
    <name type="scientific">Laccaria amethystina LaAM-08-1</name>
    <dbReference type="NCBI Taxonomy" id="1095629"/>
    <lineage>
        <taxon>Eukaryota</taxon>
        <taxon>Fungi</taxon>
        <taxon>Dikarya</taxon>
        <taxon>Basidiomycota</taxon>
        <taxon>Agaricomycotina</taxon>
        <taxon>Agaricomycetes</taxon>
        <taxon>Agaricomycetidae</taxon>
        <taxon>Agaricales</taxon>
        <taxon>Agaricineae</taxon>
        <taxon>Hydnangiaceae</taxon>
        <taxon>Laccaria</taxon>
    </lineage>
</organism>
<feature type="compositionally biased region" description="Polar residues" evidence="1">
    <location>
        <begin position="78"/>
        <end position="92"/>
    </location>
</feature>
<evidence type="ECO:0000313" key="3">
    <source>
        <dbReference type="Proteomes" id="UP000054477"/>
    </source>
</evidence>
<sequence length="361" mass="41088">MQVDSLRSKKVVDEGISDIKPNKHHDSSEDDKDLGNEGHSLLKGRKARSYLSASSVPLLLHNSLPSGSQGGRPIISNDGPTNQPSYSLNSNTQPNEAFFWPSAPNEFDAVNLGPAVQLQYNNEVLLQPHTPSSQSLRDLSAYPRTQSYPQTPPQIPTYTETSPIPKKRLYSYREQLNFFLQAEDLPTRTYGPFIPQPMYQPHTSSGWGRYMEEKIELEAPIYFSIDHPSEFGILLSDALHSRFNRLHNRDQLVFEGRGPSISIRLEWPGYRQWIWQIPTEDFRSPPGPITLSKLAEKVAECIQRFIEERKNQSPKDKSWKVGTGANHIKLEDLVLVSIHHVSLGSWQPQLRLKHQLPPWRG</sequence>
<accession>A0A0C9X6D8</accession>
<reference evidence="2 3" key="1">
    <citation type="submission" date="2014-04" db="EMBL/GenBank/DDBJ databases">
        <authorList>
            <consortium name="DOE Joint Genome Institute"/>
            <person name="Kuo A."/>
            <person name="Kohler A."/>
            <person name="Nagy L.G."/>
            <person name="Floudas D."/>
            <person name="Copeland A."/>
            <person name="Barry K.W."/>
            <person name="Cichocki N."/>
            <person name="Veneault-Fourrey C."/>
            <person name="LaButti K."/>
            <person name="Lindquist E.A."/>
            <person name="Lipzen A."/>
            <person name="Lundell T."/>
            <person name="Morin E."/>
            <person name="Murat C."/>
            <person name="Sun H."/>
            <person name="Tunlid A."/>
            <person name="Henrissat B."/>
            <person name="Grigoriev I.V."/>
            <person name="Hibbett D.S."/>
            <person name="Martin F."/>
            <person name="Nordberg H.P."/>
            <person name="Cantor M.N."/>
            <person name="Hua S.X."/>
        </authorList>
    </citation>
    <scope>NUCLEOTIDE SEQUENCE [LARGE SCALE GENOMIC DNA]</scope>
    <source>
        <strain evidence="2 3">LaAM-08-1</strain>
    </source>
</reference>
<feature type="compositionally biased region" description="Basic and acidic residues" evidence="1">
    <location>
        <begin position="1"/>
        <end position="13"/>
    </location>
</feature>
<dbReference type="EMBL" id="KN838950">
    <property type="protein sequence ID" value="KIJ91982.1"/>
    <property type="molecule type" value="Genomic_DNA"/>
</dbReference>
<dbReference type="AlphaFoldDB" id="A0A0C9X6D8"/>
<feature type="region of interest" description="Disordered" evidence="1">
    <location>
        <begin position="1"/>
        <end position="41"/>
    </location>
</feature>
<evidence type="ECO:0000256" key="1">
    <source>
        <dbReference type="SAM" id="MobiDB-lite"/>
    </source>
</evidence>
<dbReference type="OrthoDB" id="3269405at2759"/>
<dbReference type="HOGENOM" id="CLU_047591_0_0_1"/>
<keyword evidence="3" id="KW-1185">Reference proteome</keyword>
<evidence type="ECO:0000313" key="2">
    <source>
        <dbReference type="EMBL" id="KIJ91982.1"/>
    </source>
</evidence>
<dbReference type="STRING" id="1095629.A0A0C9X6D8"/>
<protein>
    <submittedName>
        <fullName evidence="2">Uncharacterized protein</fullName>
    </submittedName>
</protein>
<feature type="region of interest" description="Disordered" evidence="1">
    <location>
        <begin position="62"/>
        <end position="92"/>
    </location>
</feature>